<feature type="transmembrane region" description="Helical" evidence="7">
    <location>
        <begin position="302"/>
        <end position="323"/>
    </location>
</feature>
<keyword evidence="6 7" id="KW-0472">Membrane</keyword>
<organism evidence="9 10">
    <name type="scientific">Martelella lutilitoris</name>
    <dbReference type="NCBI Taxonomy" id="2583532"/>
    <lineage>
        <taxon>Bacteria</taxon>
        <taxon>Pseudomonadati</taxon>
        <taxon>Pseudomonadota</taxon>
        <taxon>Alphaproteobacteria</taxon>
        <taxon>Hyphomicrobiales</taxon>
        <taxon>Aurantimonadaceae</taxon>
        <taxon>Martelella</taxon>
    </lineage>
</organism>
<feature type="transmembrane region" description="Helical" evidence="7">
    <location>
        <begin position="329"/>
        <end position="349"/>
    </location>
</feature>
<protein>
    <submittedName>
        <fullName evidence="9">MFS transporter</fullName>
    </submittedName>
</protein>
<dbReference type="Gene3D" id="1.20.1250.20">
    <property type="entry name" value="MFS general substrate transporter like domains"/>
    <property type="match status" value="1"/>
</dbReference>
<gene>
    <name evidence="9" type="ORF">JET14_04460</name>
</gene>
<name>A0A7T7KMD3_9HYPH</name>
<keyword evidence="2" id="KW-0813">Transport</keyword>
<dbReference type="PROSITE" id="PS50850">
    <property type="entry name" value="MFS"/>
    <property type="match status" value="1"/>
</dbReference>
<dbReference type="AlphaFoldDB" id="A0A7T7KMD3"/>
<evidence type="ECO:0000259" key="8">
    <source>
        <dbReference type="PROSITE" id="PS50850"/>
    </source>
</evidence>
<proteinExistence type="predicted"/>
<feature type="transmembrane region" description="Helical" evidence="7">
    <location>
        <begin position="387"/>
        <end position="410"/>
    </location>
</feature>
<dbReference type="GO" id="GO:0022857">
    <property type="term" value="F:transmembrane transporter activity"/>
    <property type="evidence" value="ECO:0007669"/>
    <property type="project" value="InterPro"/>
</dbReference>
<dbReference type="PANTHER" id="PTHR23513">
    <property type="entry name" value="INTEGRAL MEMBRANE EFFLUX PROTEIN-RELATED"/>
    <property type="match status" value="1"/>
</dbReference>
<feature type="domain" description="Major facilitator superfamily (MFS) profile" evidence="8">
    <location>
        <begin position="28"/>
        <end position="415"/>
    </location>
</feature>
<dbReference type="PANTHER" id="PTHR23513:SF11">
    <property type="entry name" value="STAPHYLOFERRIN A TRANSPORTER"/>
    <property type="match status" value="1"/>
</dbReference>
<feature type="transmembrane region" description="Helical" evidence="7">
    <location>
        <begin position="101"/>
        <end position="130"/>
    </location>
</feature>
<evidence type="ECO:0000256" key="2">
    <source>
        <dbReference type="ARBA" id="ARBA00022448"/>
    </source>
</evidence>
<feature type="transmembrane region" description="Helical" evidence="7">
    <location>
        <begin position="65"/>
        <end position="89"/>
    </location>
</feature>
<dbReference type="InterPro" id="IPR036259">
    <property type="entry name" value="MFS_trans_sf"/>
</dbReference>
<accession>A0A7T7KMD3</accession>
<keyword evidence="4 7" id="KW-0812">Transmembrane</keyword>
<evidence type="ECO:0000313" key="9">
    <source>
        <dbReference type="EMBL" id="QQM31428.1"/>
    </source>
</evidence>
<dbReference type="InterPro" id="IPR020846">
    <property type="entry name" value="MFS_dom"/>
</dbReference>
<reference evidence="9 10" key="1">
    <citation type="submission" date="2020-12" db="EMBL/GenBank/DDBJ databases">
        <authorList>
            <person name="Zheng R.K."/>
            <person name="Sun C.M."/>
        </authorList>
    </citation>
    <scope>NUCLEOTIDE SEQUENCE [LARGE SCALE GENOMIC DNA]</scope>
    <source>
        <strain evidence="9 10">ZRK001</strain>
    </source>
</reference>
<evidence type="ECO:0000256" key="5">
    <source>
        <dbReference type="ARBA" id="ARBA00022989"/>
    </source>
</evidence>
<keyword evidence="5 7" id="KW-1133">Transmembrane helix</keyword>
<feature type="transmembrane region" description="Helical" evidence="7">
    <location>
        <begin position="273"/>
        <end position="290"/>
    </location>
</feature>
<dbReference type="EMBL" id="CP066786">
    <property type="protein sequence ID" value="QQM31428.1"/>
    <property type="molecule type" value="Genomic_DNA"/>
</dbReference>
<feature type="transmembrane region" description="Helical" evidence="7">
    <location>
        <begin position="240"/>
        <end position="261"/>
    </location>
</feature>
<evidence type="ECO:0000256" key="6">
    <source>
        <dbReference type="ARBA" id="ARBA00023136"/>
    </source>
</evidence>
<evidence type="ECO:0000256" key="4">
    <source>
        <dbReference type="ARBA" id="ARBA00022692"/>
    </source>
</evidence>
<dbReference type="GO" id="GO:0005886">
    <property type="term" value="C:plasma membrane"/>
    <property type="evidence" value="ECO:0007669"/>
    <property type="project" value="UniProtKB-SubCell"/>
</dbReference>
<evidence type="ECO:0000256" key="3">
    <source>
        <dbReference type="ARBA" id="ARBA00022475"/>
    </source>
</evidence>
<comment type="subcellular location">
    <subcellularLocation>
        <location evidence="1">Cell membrane</location>
        <topology evidence="1">Multi-pass membrane protein</topology>
    </subcellularLocation>
</comment>
<evidence type="ECO:0000256" key="7">
    <source>
        <dbReference type="SAM" id="Phobius"/>
    </source>
</evidence>
<feature type="transmembrane region" description="Helical" evidence="7">
    <location>
        <begin position="361"/>
        <end position="381"/>
    </location>
</feature>
<dbReference type="InterPro" id="IPR010290">
    <property type="entry name" value="TM_effector"/>
</dbReference>
<dbReference type="Pfam" id="PF05977">
    <property type="entry name" value="MFS_3"/>
    <property type="match status" value="1"/>
</dbReference>
<evidence type="ECO:0000313" key="10">
    <source>
        <dbReference type="Proteomes" id="UP000596083"/>
    </source>
</evidence>
<dbReference type="Proteomes" id="UP000596083">
    <property type="component" value="Chromosome"/>
</dbReference>
<dbReference type="CDD" id="cd06173">
    <property type="entry name" value="MFS_MefA_like"/>
    <property type="match status" value="1"/>
</dbReference>
<keyword evidence="3" id="KW-1003">Cell membrane</keyword>
<sequence>MPGIWKQRTLMQPAPDPKSLFAPFSHPTFRYIWLASVASNLGSMIQNVGAAWMMTSISASESMVALVQASTTLPVMLFALLAGAIADGFDRRRVILSAQAFMFTVSVLLAIVAISGLITPWLLLAFTFLIGCGNALNNPSWQASVGDMVPRSDLPGAVTLNSVGFNITRSLGPAIGGTIVAIGGGAAAFTVNAFSYLGLLTVVYRWKFRRPESPLPREKMTTAIGAGLRYVVMSPNILKVLLRAFIFGLASVSVLALLPVVARDVIAGGPQTFGIMLGAFGIGAIGGAFANAHARARLSNEAIVAVSFLIFAASAVAIGLSTSLVLDCLALLFAGACWVLTLSLFNTVVQLTTPRWVVGRALSLYQTASFGGMALGSWLWGQVAENYSITLAFVAAAGVMALGAAIGLFLKMPALESLNLDPLNRFQTPETKVDMLARSGPIVVETRFIISPDDTEEFLRLMIERRRIRKRDGARKWALMRDIADPEVWIETYHAPTWVDYVRHNQRRTVADAENLDRIRELHRGEGRPEVRRMIERQAIPPRDEVFNRPYHMHHQHH</sequence>
<evidence type="ECO:0000256" key="1">
    <source>
        <dbReference type="ARBA" id="ARBA00004651"/>
    </source>
</evidence>
<dbReference type="SUPFAM" id="SSF103473">
    <property type="entry name" value="MFS general substrate transporter"/>
    <property type="match status" value="1"/>
</dbReference>
<dbReference type="KEGG" id="mlut:JET14_04460"/>
<feature type="transmembrane region" description="Helical" evidence="7">
    <location>
        <begin position="179"/>
        <end position="204"/>
    </location>
</feature>
<feature type="transmembrane region" description="Helical" evidence="7">
    <location>
        <begin position="31"/>
        <end position="53"/>
    </location>
</feature>